<dbReference type="AlphaFoldDB" id="A0A150XIV5"/>
<evidence type="ECO:0000256" key="1">
    <source>
        <dbReference type="SAM" id="Phobius"/>
    </source>
</evidence>
<reference evidence="3" key="1">
    <citation type="submission" date="2016-01" db="EMBL/GenBank/DDBJ databases">
        <title>Genome sequencing of Roseivirga ehrenbergii KMM 6017.</title>
        <authorList>
            <person name="Selvaratnam C."/>
            <person name="Thevarajoo S."/>
            <person name="Goh K.M."/>
            <person name="Ee R."/>
            <person name="Chan K.-G."/>
            <person name="Chong C.S."/>
        </authorList>
    </citation>
    <scope>NUCLEOTIDE SEQUENCE [LARGE SCALE GENOMIC DNA]</scope>
    <source>
        <strain evidence="3">KMM 6017</strain>
    </source>
</reference>
<dbReference type="Proteomes" id="UP000075583">
    <property type="component" value="Unassembled WGS sequence"/>
</dbReference>
<proteinExistence type="predicted"/>
<keyword evidence="1" id="KW-0812">Transmembrane</keyword>
<organism evidence="3 4">
    <name type="scientific">Roseivirga ehrenbergii (strain DSM 102268 / JCM 13514 / KCTC 12282 / NCIMB 14502 / KMM 6017)</name>
    <dbReference type="NCBI Taxonomy" id="279360"/>
    <lineage>
        <taxon>Bacteria</taxon>
        <taxon>Pseudomonadati</taxon>
        <taxon>Bacteroidota</taxon>
        <taxon>Cytophagia</taxon>
        <taxon>Cytophagales</taxon>
        <taxon>Roseivirgaceae</taxon>
        <taxon>Roseivirga</taxon>
    </lineage>
</organism>
<feature type="transmembrane region" description="Helical" evidence="1">
    <location>
        <begin position="189"/>
        <end position="209"/>
    </location>
</feature>
<dbReference type="GO" id="GO:0080120">
    <property type="term" value="P:CAAX-box protein maturation"/>
    <property type="evidence" value="ECO:0007669"/>
    <property type="project" value="UniProtKB-ARBA"/>
</dbReference>
<comment type="caution">
    <text evidence="3">The sequence shown here is derived from an EMBL/GenBank/DDBJ whole genome shotgun (WGS) entry which is preliminary data.</text>
</comment>
<feature type="transmembrane region" description="Helical" evidence="1">
    <location>
        <begin position="42"/>
        <end position="72"/>
    </location>
</feature>
<feature type="transmembrane region" description="Helical" evidence="1">
    <location>
        <begin position="133"/>
        <end position="153"/>
    </location>
</feature>
<evidence type="ECO:0000313" key="4">
    <source>
        <dbReference type="Proteomes" id="UP000075583"/>
    </source>
</evidence>
<feature type="domain" description="CAAX prenyl protease 2/Lysostaphin resistance protein A-like" evidence="2">
    <location>
        <begin position="194"/>
        <end position="282"/>
    </location>
</feature>
<feature type="transmembrane region" description="Helical" evidence="1">
    <location>
        <begin position="93"/>
        <end position="113"/>
    </location>
</feature>
<evidence type="ECO:0000259" key="2">
    <source>
        <dbReference type="Pfam" id="PF02517"/>
    </source>
</evidence>
<dbReference type="PANTHER" id="PTHR36435:SF1">
    <property type="entry name" value="CAAX AMINO TERMINAL PROTEASE FAMILY PROTEIN"/>
    <property type="match status" value="1"/>
</dbReference>
<dbReference type="InterPro" id="IPR003675">
    <property type="entry name" value="Rce1/LyrA-like_dom"/>
</dbReference>
<keyword evidence="1" id="KW-1133">Transmembrane helix</keyword>
<dbReference type="GO" id="GO:0004175">
    <property type="term" value="F:endopeptidase activity"/>
    <property type="evidence" value="ECO:0007669"/>
    <property type="project" value="UniProtKB-ARBA"/>
</dbReference>
<accession>A0A150XIV5</accession>
<dbReference type="STRING" id="279360.MB14_18230"/>
<name>A0A150XIV5_ROSEK</name>
<dbReference type="Pfam" id="PF02517">
    <property type="entry name" value="Rce1-like"/>
    <property type="match status" value="1"/>
</dbReference>
<evidence type="ECO:0000313" key="3">
    <source>
        <dbReference type="EMBL" id="KYG78667.1"/>
    </source>
</evidence>
<feature type="transmembrane region" description="Helical" evidence="1">
    <location>
        <begin position="309"/>
        <end position="329"/>
    </location>
</feature>
<keyword evidence="1" id="KW-0472">Membrane</keyword>
<sequence length="336" mass="38032">MARIDNGINISLRGERVDVIKEFENGELNTVTTYNENTQKTFWVVLGLLFAGFFVGQFAATIAVIIFVLINGGGTEVLSNPEALFELIGQSQLLISQSLYTVVFTFLVPWFYMKNLARKPMNVVFGESKTESFPLALAVFVTIAFVFVNGYIIEWNENIQLPEFMAGFEKLAREMEDSLKETTEMFTTFDSFGTFLLAFVVVAILPGIGEELLFRGLLQNSLHRWSKNAHVAIWVSAFLFSAIHMQFYGLFPRMILGALFGYLYVWSGNLWYPIVAHIANNGFALIVAYMYQTEVTDINPDETDSLPGYAGIVALIVVSFLLFVFRNYYLKPKSFR</sequence>
<protein>
    <recommendedName>
        <fullName evidence="2">CAAX prenyl protease 2/Lysostaphin resistance protein A-like domain-containing protein</fullName>
    </recommendedName>
</protein>
<dbReference type="InterPro" id="IPR052710">
    <property type="entry name" value="CAAX_protease"/>
</dbReference>
<gene>
    <name evidence="3" type="ORF">MB14_18230</name>
</gene>
<feature type="transmembrane region" description="Helical" evidence="1">
    <location>
        <begin position="263"/>
        <end position="289"/>
    </location>
</feature>
<dbReference type="RefSeq" id="WP_062591067.1">
    <property type="nucleotide sequence ID" value="NZ_LQZQ01000009.1"/>
</dbReference>
<dbReference type="EMBL" id="LQZQ01000009">
    <property type="protein sequence ID" value="KYG78667.1"/>
    <property type="molecule type" value="Genomic_DNA"/>
</dbReference>
<keyword evidence="4" id="KW-1185">Reference proteome</keyword>
<dbReference type="PANTHER" id="PTHR36435">
    <property type="entry name" value="SLR1288 PROTEIN"/>
    <property type="match status" value="1"/>
</dbReference>
<dbReference type="OrthoDB" id="1523022at2"/>
<feature type="transmembrane region" description="Helical" evidence="1">
    <location>
        <begin position="229"/>
        <end position="251"/>
    </location>
</feature>